<dbReference type="AlphaFoldDB" id="A0A2J6SGE7"/>
<evidence type="ECO:0000256" key="1">
    <source>
        <dbReference type="SAM" id="MobiDB-lite"/>
    </source>
</evidence>
<keyword evidence="3" id="KW-1185">Reference proteome</keyword>
<protein>
    <submittedName>
        <fullName evidence="2">Uncharacterized protein</fullName>
    </submittedName>
</protein>
<sequence>MANPKKSYHLAPNFHIPATGPLTLGTIITSPSTPERTLTANPLPVSIPASQIYTSSQKNWSATRSSLSSYSGGVWTSFLASILGISADIEGDVKRETKTEYRVKELETRWFSPGEEFIGEVLKGGKVRRFMERMGFGKGVFMVVGIKVARGWSEGVSSGVKGIGGKVKVGVDGMVVGGVPVGVGPKGEVKREVKDGVSWEMGGEGEGEGDGGFVFAYRLVRIKRRGKEGGFKEEDFNKGALFEDEVGGGNDEENKWEWEDVRDGEGEGEDGRAVDVVNDDVE</sequence>
<dbReference type="STRING" id="1095630.A0A2J6SGE7"/>
<dbReference type="GeneID" id="36579683"/>
<name>A0A2J6SGE7_9HELO</name>
<organism evidence="2 3">
    <name type="scientific">Hyaloscypha bicolor E</name>
    <dbReference type="NCBI Taxonomy" id="1095630"/>
    <lineage>
        <taxon>Eukaryota</taxon>
        <taxon>Fungi</taxon>
        <taxon>Dikarya</taxon>
        <taxon>Ascomycota</taxon>
        <taxon>Pezizomycotina</taxon>
        <taxon>Leotiomycetes</taxon>
        <taxon>Helotiales</taxon>
        <taxon>Hyaloscyphaceae</taxon>
        <taxon>Hyaloscypha</taxon>
        <taxon>Hyaloscypha bicolor</taxon>
    </lineage>
</organism>
<proteinExistence type="predicted"/>
<evidence type="ECO:0000313" key="2">
    <source>
        <dbReference type="EMBL" id="PMD49852.1"/>
    </source>
</evidence>
<dbReference type="Proteomes" id="UP000235371">
    <property type="component" value="Unassembled WGS sequence"/>
</dbReference>
<dbReference type="OrthoDB" id="4500473at2759"/>
<reference evidence="2 3" key="1">
    <citation type="submission" date="2016-04" db="EMBL/GenBank/DDBJ databases">
        <title>A degradative enzymes factory behind the ericoid mycorrhizal symbiosis.</title>
        <authorList>
            <consortium name="DOE Joint Genome Institute"/>
            <person name="Martino E."/>
            <person name="Morin E."/>
            <person name="Grelet G."/>
            <person name="Kuo A."/>
            <person name="Kohler A."/>
            <person name="Daghino S."/>
            <person name="Barry K."/>
            <person name="Choi C."/>
            <person name="Cichocki N."/>
            <person name="Clum A."/>
            <person name="Copeland A."/>
            <person name="Hainaut M."/>
            <person name="Haridas S."/>
            <person name="Labutti K."/>
            <person name="Lindquist E."/>
            <person name="Lipzen A."/>
            <person name="Khouja H.-R."/>
            <person name="Murat C."/>
            <person name="Ohm R."/>
            <person name="Olson A."/>
            <person name="Spatafora J."/>
            <person name="Veneault-Fourrey C."/>
            <person name="Henrissat B."/>
            <person name="Grigoriev I."/>
            <person name="Martin F."/>
            <person name="Perotto S."/>
        </authorList>
    </citation>
    <scope>NUCLEOTIDE SEQUENCE [LARGE SCALE GENOMIC DNA]</scope>
    <source>
        <strain evidence="2 3">E</strain>
    </source>
</reference>
<gene>
    <name evidence="2" type="ORF">K444DRAFT_284457</name>
</gene>
<dbReference type="InParanoid" id="A0A2J6SGE7"/>
<dbReference type="EMBL" id="KZ613919">
    <property type="protein sequence ID" value="PMD49852.1"/>
    <property type="molecule type" value="Genomic_DNA"/>
</dbReference>
<evidence type="ECO:0000313" key="3">
    <source>
        <dbReference type="Proteomes" id="UP000235371"/>
    </source>
</evidence>
<accession>A0A2J6SGE7</accession>
<feature type="compositionally biased region" description="Basic and acidic residues" evidence="1">
    <location>
        <begin position="252"/>
        <end position="273"/>
    </location>
</feature>
<dbReference type="RefSeq" id="XP_024726756.1">
    <property type="nucleotide sequence ID" value="XM_024871601.1"/>
</dbReference>
<feature type="region of interest" description="Disordered" evidence="1">
    <location>
        <begin position="242"/>
        <end position="282"/>
    </location>
</feature>